<evidence type="ECO:0000313" key="2">
    <source>
        <dbReference type="EMBL" id="KAK6317266.1"/>
    </source>
</evidence>
<evidence type="ECO:0000259" key="1">
    <source>
        <dbReference type="Pfam" id="PF00667"/>
    </source>
</evidence>
<dbReference type="Pfam" id="PF00667">
    <property type="entry name" value="FAD_binding_1"/>
    <property type="match status" value="1"/>
</dbReference>
<gene>
    <name evidence="2" type="ORF">J4Q44_G00126660</name>
</gene>
<dbReference type="AlphaFoldDB" id="A0AAN8MHH5"/>
<dbReference type="InterPro" id="IPR003097">
    <property type="entry name" value="CysJ-like_FAD-binding"/>
</dbReference>
<accession>A0AAN8MHH5</accession>
<dbReference type="SUPFAM" id="SSF63380">
    <property type="entry name" value="Riboflavin synthase domain-like"/>
    <property type="match status" value="1"/>
</dbReference>
<sequence>MNKVYTGEMGRLKSFETQKPPFDAKNPYLATVVVNRQLNQAGDRHLMHLELDISGSKIRYDSGDHVAGCLPR</sequence>
<dbReference type="Proteomes" id="UP001356427">
    <property type="component" value="Unassembled WGS sequence"/>
</dbReference>
<evidence type="ECO:0000313" key="3">
    <source>
        <dbReference type="Proteomes" id="UP001356427"/>
    </source>
</evidence>
<reference evidence="2 3" key="1">
    <citation type="submission" date="2021-04" db="EMBL/GenBank/DDBJ databases">
        <authorList>
            <person name="De Guttry C."/>
            <person name="Zahm M."/>
            <person name="Klopp C."/>
            <person name="Cabau C."/>
            <person name="Louis A."/>
            <person name="Berthelot C."/>
            <person name="Parey E."/>
            <person name="Roest Crollius H."/>
            <person name="Montfort J."/>
            <person name="Robinson-Rechavi M."/>
            <person name="Bucao C."/>
            <person name="Bouchez O."/>
            <person name="Gislard M."/>
            <person name="Lluch J."/>
            <person name="Milhes M."/>
            <person name="Lampietro C."/>
            <person name="Lopez Roques C."/>
            <person name="Donnadieu C."/>
            <person name="Braasch I."/>
            <person name="Desvignes T."/>
            <person name="Postlethwait J."/>
            <person name="Bobe J."/>
            <person name="Wedekind C."/>
            <person name="Guiguen Y."/>
        </authorList>
    </citation>
    <scope>NUCLEOTIDE SEQUENCE [LARGE SCALE GENOMIC DNA]</scope>
    <source>
        <strain evidence="2">Cs_M1</strain>
        <tissue evidence="2">Blood</tissue>
    </source>
</reference>
<comment type="caution">
    <text evidence="2">The sequence shown here is derived from an EMBL/GenBank/DDBJ whole genome shotgun (WGS) entry which is preliminary data.</text>
</comment>
<protein>
    <recommendedName>
        <fullName evidence="1">Sulfite reductase [NADPH] flavoprotein alpha-component-like FAD-binding domain-containing protein</fullName>
    </recommendedName>
</protein>
<keyword evidence="3" id="KW-1185">Reference proteome</keyword>
<organism evidence="2 3">
    <name type="scientific">Coregonus suidteri</name>
    <dbReference type="NCBI Taxonomy" id="861788"/>
    <lineage>
        <taxon>Eukaryota</taxon>
        <taxon>Metazoa</taxon>
        <taxon>Chordata</taxon>
        <taxon>Craniata</taxon>
        <taxon>Vertebrata</taxon>
        <taxon>Euteleostomi</taxon>
        <taxon>Actinopterygii</taxon>
        <taxon>Neopterygii</taxon>
        <taxon>Teleostei</taxon>
        <taxon>Protacanthopterygii</taxon>
        <taxon>Salmoniformes</taxon>
        <taxon>Salmonidae</taxon>
        <taxon>Coregoninae</taxon>
        <taxon>Coregonus</taxon>
    </lineage>
</organism>
<dbReference type="GO" id="GO:0016491">
    <property type="term" value="F:oxidoreductase activity"/>
    <property type="evidence" value="ECO:0007669"/>
    <property type="project" value="InterPro"/>
</dbReference>
<proteinExistence type="predicted"/>
<dbReference type="InterPro" id="IPR017938">
    <property type="entry name" value="Riboflavin_synthase-like_b-brl"/>
</dbReference>
<dbReference type="EMBL" id="JAGTTL010000010">
    <property type="protein sequence ID" value="KAK6317266.1"/>
    <property type="molecule type" value="Genomic_DNA"/>
</dbReference>
<feature type="domain" description="Sulfite reductase [NADPH] flavoprotein alpha-component-like FAD-binding" evidence="1">
    <location>
        <begin position="20"/>
        <end position="67"/>
    </location>
</feature>
<name>A0AAN8MHH5_9TELE</name>
<dbReference type="Gene3D" id="2.40.30.10">
    <property type="entry name" value="Translation factors"/>
    <property type="match status" value="1"/>
</dbReference>